<sequence>MPEDSITKEPVFEALLRDHPDILSEENWSTMPAPTFDVGVPGEESSTQA</sequence>
<dbReference type="EMBL" id="SNXZ01000007">
    <property type="protein sequence ID" value="TDP92801.1"/>
    <property type="molecule type" value="Genomic_DNA"/>
</dbReference>
<dbReference type="RefSeq" id="WP_166659414.1">
    <property type="nucleotide sequence ID" value="NZ_SNXZ01000007.1"/>
</dbReference>
<gene>
    <name evidence="2" type="ORF">EV186_10716</name>
</gene>
<proteinExistence type="predicted"/>
<protein>
    <submittedName>
        <fullName evidence="2">Uncharacterized protein</fullName>
    </submittedName>
</protein>
<dbReference type="Proteomes" id="UP000295444">
    <property type="component" value="Unassembled WGS sequence"/>
</dbReference>
<evidence type="ECO:0000313" key="3">
    <source>
        <dbReference type="Proteomes" id="UP000295444"/>
    </source>
</evidence>
<evidence type="ECO:0000256" key="1">
    <source>
        <dbReference type="SAM" id="MobiDB-lite"/>
    </source>
</evidence>
<feature type="region of interest" description="Disordered" evidence="1">
    <location>
        <begin position="25"/>
        <end position="49"/>
    </location>
</feature>
<evidence type="ECO:0000313" key="2">
    <source>
        <dbReference type="EMBL" id="TDP92801.1"/>
    </source>
</evidence>
<organism evidence="2 3">
    <name type="scientific">Labedaea rhizosphaerae</name>
    <dbReference type="NCBI Taxonomy" id="598644"/>
    <lineage>
        <taxon>Bacteria</taxon>
        <taxon>Bacillati</taxon>
        <taxon>Actinomycetota</taxon>
        <taxon>Actinomycetes</taxon>
        <taxon>Pseudonocardiales</taxon>
        <taxon>Pseudonocardiaceae</taxon>
        <taxon>Labedaea</taxon>
    </lineage>
</organism>
<dbReference type="AlphaFoldDB" id="A0A4R6S002"/>
<comment type="caution">
    <text evidence="2">The sequence shown here is derived from an EMBL/GenBank/DDBJ whole genome shotgun (WGS) entry which is preliminary data.</text>
</comment>
<keyword evidence="3" id="KW-1185">Reference proteome</keyword>
<name>A0A4R6S002_LABRH</name>
<accession>A0A4R6S002</accession>
<reference evidence="2 3" key="1">
    <citation type="submission" date="2019-03" db="EMBL/GenBank/DDBJ databases">
        <title>Genomic Encyclopedia of Type Strains, Phase IV (KMG-IV): sequencing the most valuable type-strain genomes for metagenomic binning, comparative biology and taxonomic classification.</title>
        <authorList>
            <person name="Goeker M."/>
        </authorList>
    </citation>
    <scope>NUCLEOTIDE SEQUENCE [LARGE SCALE GENOMIC DNA]</scope>
    <source>
        <strain evidence="2 3">DSM 45361</strain>
    </source>
</reference>